<evidence type="ECO:0000256" key="5">
    <source>
        <dbReference type="ARBA" id="ARBA00022597"/>
    </source>
</evidence>
<feature type="transmembrane region" description="Helical" evidence="11">
    <location>
        <begin position="214"/>
        <end position="231"/>
    </location>
</feature>
<keyword evidence="6 11" id="KW-0812">Transmembrane</keyword>
<evidence type="ECO:0000256" key="10">
    <source>
        <dbReference type="ARBA" id="ARBA00035686"/>
    </source>
</evidence>
<evidence type="ECO:0000256" key="1">
    <source>
        <dbReference type="ARBA" id="ARBA00004651"/>
    </source>
</evidence>
<feature type="transmembrane region" description="Helical" evidence="11">
    <location>
        <begin position="324"/>
        <end position="345"/>
    </location>
</feature>
<dbReference type="CDD" id="cd06579">
    <property type="entry name" value="TM_PBP1_transp_AraH_like"/>
    <property type="match status" value="1"/>
</dbReference>
<keyword evidence="8 11" id="KW-0472">Membrane</keyword>
<keyword evidence="5" id="KW-0762">Sugar transport</keyword>
<evidence type="ECO:0000256" key="8">
    <source>
        <dbReference type="ARBA" id="ARBA00023136"/>
    </source>
</evidence>
<evidence type="ECO:0000256" key="6">
    <source>
        <dbReference type="ARBA" id="ARBA00022692"/>
    </source>
</evidence>
<dbReference type="Proteomes" id="UP000516230">
    <property type="component" value="Chromosome"/>
</dbReference>
<keyword evidence="2" id="KW-0813">Transport</keyword>
<evidence type="ECO:0000256" key="4">
    <source>
        <dbReference type="ARBA" id="ARBA00022519"/>
    </source>
</evidence>
<dbReference type="PANTHER" id="PTHR32196">
    <property type="entry name" value="ABC TRANSPORTER PERMEASE PROTEIN YPHD-RELATED-RELATED"/>
    <property type="match status" value="1"/>
</dbReference>
<feature type="transmembrane region" description="Helical" evidence="11">
    <location>
        <begin position="114"/>
        <end position="141"/>
    </location>
</feature>
<keyword evidence="13" id="KW-1185">Reference proteome</keyword>
<comment type="subcellular location">
    <subcellularLocation>
        <location evidence="1">Cell membrane</location>
        <topology evidence="1">Multi-pass membrane protein</topology>
    </subcellularLocation>
</comment>
<comment type="function">
    <text evidence="9">Part of the binding-protein-dependent transport system for D-xylose. Probably responsible for the translocation of the substrate across the membrane.</text>
</comment>
<evidence type="ECO:0000256" key="2">
    <source>
        <dbReference type="ARBA" id="ARBA00022448"/>
    </source>
</evidence>
<gene>
    <name evidence="12" type="ORF">IAG43_31990</name>
</gene>
<feature type="transmembrane region" description="Helical" evidence="11">
    <location>
        <begin position="365"/>
        <end position="393"/>
    </location>
</feature>
<feature type="transmembrane region" description="Helical" evidence="11">
    <location>
        <begin position="35"/>
        <end position="51"/>
    </location>
</feature>
<dbReference type="PANTHER" id="PTHR32196:SF32">
    <property type="entry name" value="XYLOSE TRANSPORT SYSTEM PERMEASE PROTEIN XYLH"/>
    <property type="match status" value="1"/>
</dbReference>
<evidence type="ECO:0000256" key="9">
    <source>
        <dbReference type="ARBA" id="ARBA00035611"/>
    </source>
</evidence>
<name>A0A7H0I2P9_9ACTN</name>
<dbReference type="InterPro" id="IPR001851">
    <property type="entry name" value="ABC_transp_permease"/>
</dbReference>
<dbReference type="RefSeq" id="WP_187744118.1">
    <property type="nucleotide sequence ID" value="NZ_CP060825.1"/>
</dbReference>
<keyword evidence="7 11" id="KW-1133">Transmembrane helix</keyword>
<evidence type="ECO:0000256" key="11">
    <source>
        <dbReference type="SAM" id="Phobius"/>
    </source>
</evidence>
<evidence type="ECO:0000313" key="13">
    <source>
        <dbReference type="Proteomes" id="UP000516230"/>
    </source>
</evidence>
<feature type="transmembrane region" description="Helical" evidence="11">
    <location>
        <begin position="71"/>
        <end position="102"/>
    </location>
</feature>
<feature type="transmembrane region" description="Helical" evidence="11">
    <location>
        <begin position="277"/>
        <end position="295"/>
    </location>
</feature>
<dbReference type="GO" id="GO:0022857">
    <property type="term" value="F:transmembrane transporter activity"/>
    <property type="evidence" value="ECO:0007669"/>
    <property type="project" value="InterPro"/>
</dbReference>
<evidence type="ECO:0000313" key="12">
    <source>
        <dbReference type="EMBL" id="QNP67065.1"/>
    </source>
</evidence>
<organism evidence="12 13">
    <name type="scientific">Streptomyces genisteinicus</name>
    <dbReference type="NCBI Taxonomy" id="2768068"/>
    <lineage>
        <taxon>Bacteria</taxon>
        <taxon>Bacillati</taxon>
        <taxon>Actinomycetota</taxon>
        <taxon>Actinomycetes</taxon>
        <taxon>Kitasatosporales</taxon>
        <taxon>Streptomycetaceae</taxon>
        <taxon>Streptomyces</taxon>
    </lineage>
</organism>
<keyword evidence="4" id="KW-0997">Cell inner membrane</keyword>
<dbReference type="KEGG" id="sgj:IAG43_31990"/>
<sequence length="431" mass="45177">MTTTTTPTESPAAPPAEPGAGAVLLHGLRTNMRQYGMLFALALIVLLFGFWTDGALLRPGNISNLLQQNGYILILAMGMMIVIIAGHIDLSVGSVAAFVGAISAVMMIEHDLPWGVALAVSLVIGALAGAWQGFFIAYLGIPSFIVTLAGMLLFRGLTQITLEGQSLSPFPGGFQNIAKGVVPEAGPAWSIPLPFTLHLDLGFVELRTDVIGPYHNPTLLIGLVVVALLVVREVRDRRRQRAYELEVLPRGIWLLKCVAMVAAVAAFTLTLASWHGMPVIMLIVCGLLLVLGHVMRNAVVGRHVYALGGNKAAARLSGVKDKRVTFLVFVNMGVLAALAGCVFAARLNSGTPQAGLNFELEAIAAAFIGGASMSGGVGTVLGAIIGGLVLGVLNNGMNLVGIGTDWQQVIKGLVLLAAVGVDVWNKRRAGS</sequence>
<dbReference type="AlphaFoldDB" id="A0A7H0I2P9"/>
<dbReference type="NCBIfam" id="NF040906">
    <property type="entry name" value="GguB"/>
    <property type="match status" value="1"/>
</dbReference>
<accession>A0A7H0I2P9</accession>
<protein>
    <recommendedName>
        <fullName evidence="10">Xylose transport system permease protein XylH</fullName>
    </recommendedName>
</protein>
<dbReference type="GO" id="GO:0005886">
    <property type="term" value="C:plasma membrane"/>
    <property type="evidence" value="ECO:0007669"/>
    <property type="project" value="UniProtKB-SubCell"/>
</dbReference>
<evidence type="ECO:0000256" key="3">
    <source>
        <dbReference type="ARBA" id="ARBA00022475"/>
    </source>
</evidence>
<feature type="transmembrane region" description="Helical" evidence="11">
    <location>
        <begin position="252"/>
        <end position="271"/>
    </location>
</feature>
<evidence type="ECO:0000256" key="7">
    <source>
        <dbReference type="ARBA" id="ARBA00022989"/>
    </source>
</evidence>
<keyword evidence="3" id="KW-1003">Cell membrane</keyword>
<reference evidence="12 13" key="1">
    <citation type="submission" date="2020-08" db="EMBL/GenBank/DDBJ databases">
        <title>A novel species.</title>
        <authorList>
            <person name="Gao J."/>
        </authorList>
    </citation>
    <scope>NUCLEOTIDE SEQUENCE [LARGE SCALE GENOMIC DNA]</scope>
    <source>
        <strain evidence="12 13">CRPJ-33</strain>
    </source>
</reference>
<dbReference type="Pfam" id="PF02653">
    <property type="entry name" value="BPD_transp_2"/>
    <property type="match status" value="1"/>
</dbReference>
<proteinExistence type="predicted"/>
<dbReference type="EMBL" id="CP060825">
    <property type="protein sequence ID" value="QNP67065.1"/>
    <property type="molecule type" value="Genomic_DNA"/>
</dbReference>